<reference evidence="13 14" key="1">
    <citation type="submission" date="2014-02" db="EMBL/GenBank/DDBJ databases">
        <title>Genome sequence of Brachybacterium phenoliresistens strain W13A50.</title>
        <authorList>
            <person name="Wang X."/>
        </authorList>
    </citation>
    <scope>NUCLEOTIDE SEQUENCE [LARGE SCALE GENOMIC DNA]</scope>
    <source>
        <strain evidence="13 14">W13A50</strain>
    </source>
</reference>
<evidence type="ECO:0000313" key="13">
    <source>
        <dbReference type="EMBL" id="EWS81731.1"/>
    </source>
</evidence>
<gene>
    <name evidence="13" type="ORF">BF93_15260</name>
</gene>
<evidence type="ECO:0000256" key="10">
    <source>
        <dbReference type="SAM" id="Phobius"/>
    </source>
</evidence>
<dbReference type="PROSITE" id="PS00211">
    <property type="entry name" value="ABC_TRANSPORTER_1"/>
    <property type="match status" value="1"/>
</dbReference>
<dbReference type="GO" id="GO:0005524">
    <property type="term" value="F:ATP binding"/>
    <property type="evidence" value="ECO:0007669"/>
    <property type="project" value="UniProtKB-KW"/>
</dbReference>
<dbReference type="InterPro" id="IPR027417">
    <property type="entry name" value="P-loop_NTPase"/>
</dbReference>
<feature type="domain" description="ABC transporter" evidence="11">
    <location>
        <begin position="350"/>
        <end position="586"/>
    </location>
</feature>
<evidence type="ECO:0000256" key="6">
    <source>
        <dbReference type="ARBA" id="ARBA00022840"/>
    </source>
</evidence>
<evidence type="ECO:0000256" key="2">
    <source>
        <dbReference type="ARBA" id="ARBA00022448"/>
    </source>
</evidence>
<comment type="caution">
    <text evidence="13">The sequence shown here is derived from an EMBL/GenBank/DDBJ whole genome shotgun (WGS) entry which is preliminary data.</text>
</comment>
<evidence type="ECO:0000259" key="11">
    <source>
        <dbReference type="PROSITE" id="PS50893"/>
    </source>
</evidence>
<evidence type="ECO:0000313" key="14">
    <source>
        <dbReference type="Proteomes" id="UP000023067"/>
    </source>
</evidence>
<dbReference type="InterPro" id="IPR039421">
    <property type="entry name" value="Type_1_exporter"/>
</dbReference>
<comment type="similarity">
    <text evidence="9">Belongs to the ABC transporter superfamily. Lipid exporter (TC 3.A.1.106) family.</text>
</comment>
<dbReference type="SUPFAM" id="SSF90123">
    <property type="entry name" value="ABC transporter transmembrane region"/>
    <property type="match status" value="1"/>
</dbReference>
<dbReference type="InterPro" id="IPR003439">
    <property type="entry name" value="ABC_transporter-like_ATP-bd"/>
</dbReference>
<proteinExistence type="inferred from homology"/>
<keyword evidence="14" id="KW-1185">Reference proteome</keyword>
<dbReference type="InterPro" id="IPR036640">
    <property type="entry name" value="ABC1_TM_sf"/>
</dbReference>
<evidence type="ECO:0000256" key="7">
    <source>
        <dbReference type="ARBA" id="ARBA00022989"/>
    </source>
</evidence>
<dbReference type="SMART" id="SM00382">
    <property type="entry name" value="AAA"/>
    <property type="match status" value="1"/>
</dbReference>
<dbReference type="eggNOG" id="COG1132">
    <property type="taxonomic scope" value="Bacteria"/>
</dbReference>
<name>Z9JVA6_9MICO</name>
<evidence type="ECO:0008006" key="15">
    <source>
        <dbReference type="Google" id="ProtNLM"/>
    </source>
</evidence>
<feature type="domain" description="ABC transmembrane type-1" evidence="12">
    <location>
        <begin position="17"/>
        <end position="316"/>
    </location>
</feature>
<dbReference type="Pfam" id="PF00005">
    <property type="entry name" value="ABC_tran"/>
    <property type="match status" value="1"/>
</dbReference>
<dbReference type="STRING" id="396014.BF93_15260"/>
<dbReference type="HOGENOM" id="CLU_000604_84_3_11"/>
<sequence>MRSLGVVLGTRTKTKIALAAVVAGALALLETAALVTVLPLVDIATGAPLDEGVVGTLWRALGSPGRAAFGLMLVLAVVLLFIVKDVCTMAFTWWQSGFVARERVALSVRIYRRIMLSPYVEFRRRSSGEAFRTMTAAVGEVFRSMVGGLITLISGGLTVLAIVLALVITAPLQAGIALAYFGAAALAYSHLVRPRMRKAGELMMQGSVESTIAGLQGLNGFKEAKIRDSSEYFVERFSRGITLTERASREGNFYSSITKYLLEIVFVVGVGILLAVSFATGAEQDSIGSLALFVAAGFRLLPNLSQVVGAVNGFKLGQESLAIVRDELREELPPRPAEIAGMRLPFEKELQLEDVRFRYPGAREDVVRGVDLTIPFGRSIAFVGGSGAGKTTLVDLILGLLEPRSGTIRADGVDVGTDLRAWQRNVAMVAQDVFLTEESVRQNILFDVPAEQADEDRLQSAVEKAQLADVAAQLPEGLDSSAGEWGSRLSGGQRQRVGIARALYLAPRLLVLDEATSALDNDTERRITDTIAALNGEVTVIVVAHRLSTVKDVDEIVFLKDGRIAGRGSFARLQQENADFAHLVKLGDLG</sequence>
<feature type="transmembrane region" description="Helical" evidence="10">
    <location>
        <begin position="260"/>
        <end position="279"/>
    </location>
</feature>
<evidence type="ECO:0000256" key="4">
    <source>
        <dbReference type="ARBA" id="ARBA00022692"/>
    </source>
</evidence>
<keyword evidence="7 10" id="KW-1133">Transmembrane helix</keyword>
<dbReference type="InterPro" id="IPR017871">
    <property type="entry name" value="ABC_transporter-like_CS"/>
</dbReference>
<evidence type="ECO:0000256" key="3">
    <source>
        <dbReference type="ARBA" id="ARBA00022475"/>
    </source>
</evidence>
<dbReference type="Gene3D" id="3.40.50.300">
    <property type="entry name" value="P-loop containing nucleotide triphosphate hydrolases"/>
    <property type="match status" value="1"/>
</dbReference>
<dbReference type="InterPro" id="IPR003593">
    <property type="entry name" value="AAA+_ATPase"/>
</dbReference>
<keyword evidence="3" id="KW-1003">Cell membrane</keyword>
<dbReference type="PANTHER" id="PTHR24221">
    <property type="entry name" value="ATP-BINDING CASSETTE SUB-FAMILY B"/>
    <property type="match status" value="1"/>
</dbReference>
<dbReference type="GO" id="GO:0034040">
    <property type="term" value="F:ATPase-coupled lipid transmembrane transporter activity"/>
    <property type="evidence" value="ECO:0007669"/>
    <property type="project" value="TreeGrafter"/>
</dbReference>
<protein>
    <recommendedName>
        <fullName evidence="15">ABC transporter ATP-binding protein</fullName>
    </recommendedName>
</protein>
<dbReference type="SUPFAM" id="SSF52540">
    <property type="entry name" value="P-loop containing nucleoside triphosphate hydrolases"/>
    <property type="match status" value="1"/>
</dbReference>
<dbReference type="PANTHER" id="PTHR24221:SF654">
    <property type="entry name" value="ATP-BINDING CASSETTE SUB-FAMILY B MEMBER 6"/>
    <property type="match status" value="1"/>
</dbReference>
<keyword evidence="2" id="KW-0813">Transport</keyword>
<dbReference type="Gene3D" id="1.20.1560.10">
    <property type="entry name" value="ABC transporter type 1, transmembrane domain"/>
    <property type="match status" value="1"/>
</dbReference>
<dbReference type="EMBL" id="JDYK01000006">
    <property type="protein sequence ID" value="EWS81731.1"/>
    <property type="molecule type" value="Genomic_DNA"/>
</dbReference>
<dbReference type="InterPro" id="IPR011527">
    <property type="entry name" value="ABC1_TM_dom"/>
</dbReference>
<dbReference type="AlphaFoldDB" id="Z9JVA6"/>
<comment type="subcellular location">
    <subcellularLocation>
        <location evidence="1">Cell membrane</location>
        <topology evidence="1">Multi-pass membrane protein</topology>
    </subcellularLocation>
</comment>
<dbReference type="PROSITE" id="PS50929">
    <property type="entry name" value="ABC_TM1F"/>
    <property type="match status" value="1"/>
</dbReference>
<keyword evidence="6" id="KW-0067">ATP-binding</keyword>
<dbReference type="GO" id="GO:0140359">
    <property type="term" value="F:ABC-type transporter activity"/>
    <property type="evidence" value="ECO:0007669"/>
    <property type="project" value="InterPro"/>
</dbReference>
<dbReference type="PATRIC" id="fig|396014.3.peg.1395"/>
<evidence type="ECO:0000256" key="8">
    <source>
        <dbReference type="ARBA" id="ARBA00023136"/>
    </source>
</evidence>
<feature type="transmembrane region" description="Helical" evidence="10">
    <location>
        <begin position="149"/>
        <end position="168"/>
    </location>
</feature>
<feature type="transmembrane region" description="Helical" evidence="10">
    <location>
        <begin position="70"/>
        <end position="94"/>
    </location>
</feature>
<dbReference type="GO" id="GO:0005886">
    <property type="term" value="C:plasma membrane"/>
    <property type="evidence" value="ECO:0007669"/>
    <property type="project" value="UniProtKB-SubCell"/>
</dbReference>
<accession>Z9JVA6</accession>
<organism evidence="13 14">
    <name type="scientific">Brachybacterium phenoliresistens</name>
    <dbReference type="NCBI Taxonomy" id="396014"/>
    <lineage>
        <taxon>Bacteria</taxon>
        <taxon>Bacillati</taxon>
        <taxon>Actinomycetota</taxon>
        <taxon>Actinomycetes</taxon>
        <taxon>Micrococcales</taxon>
        <taxon>Dermabacteraceae</taxon>
        <taxon>Brachybacterium</taxon>
    </lineage>
</organism>
<keyword evidence="5" id="KW-0547">Nucleotide-binding</keyword>
<evidence type="ECO:0000259" key="12">
    <source>
        <dbReference type="PROSITE" id="PS50929"/>
    </source>
</evidence>
<evidence type="ECO:0000256" key="1">
    <source>
        <dbReference type="ARBA" id="ARBA00004651"/>
    </source>
</evidence>
<evidence type="ECO:0000256" key="5">
    <source>
        <dbReference type="ARBA" id="ARBA00022741"/>
    </source>
</evidence>
<evidence type="ECO:0000256" key="9">
    <source>
        <dbReference type="ARBA" id="ARBA00061644"/>
    </source>
</evidence>
<dbReference type="GO" id="GO:0016887">
    <property type="term" value="F:ATP hydrolysis activity"/>
    <property type="evidence" value="ECO:0007669"/>
    <property type="project" value="InterPro"/>
</dbReference>
<dbReference type="Proteomes" id="UP000023067">
    <property type="component" value="Unassembled WGS sequence"/>
</dbReference>
<keyword evidence="8 10" id="KW-0472">Membrane</keyword>
<keyword evidence="4 10" id="KW-0812">Transmembrane</keyword>
<feature type="transmembrane region" description="Helical" evidence="10">
    <location>
        <begin position="174"/>
        <end position="192"/>
    </location>
</feature>
<dbReference type="FunFam" id="3.40.50.300:FF:000299">
    <property type="entry name" value="ABC transporter ATP-binding protein/permease"/>
    <property type="match status" value="1"/>
</dbReference>
<dbReference type="PROSITE" id="PS50893">
    <property type="entry name" value="ABC_TRANSPORTER_2"/>
    <property type="match status" value="1"/>
</dbReference>